<feature type="chain" id="PRO_5045490382" evidence="1">
    <location>
        <begin position="23"/>
        <end position="404"/>
    </location>
</feature>
<organism evidence="2 3">
    <name type="scientific">Microbacterium aquimaris</name>
    <dbReference type="NCBI Taxonomy" id="459816"/>
    <lineage>
        <taxon>Bacteria</taxon>
        <taxon>Bacillati</taxon>
        <taxon>Actinomycetota</taxon>
        <taxon>Actinomycetes</taxon>
        <taxon>Micrococcales</taxon>
        <taxon>Microbacteriaceae</taxon>
        <taxon>Microbacterium</taxon>
    </lineage>
</organism>
<dbReference type="Proteomes" id="UP001291912">
    <property type="component" value="Unassembled WGS sequence"/>
</dbReference>
<evidence type="ECO:0000256" key="1">
    <source>
        <dbReference type="SAM" id="SignalP"/>
    </source>
</evidence>
<reference evidence="2 3" key="1">
    <citation type="submission" date="2023-10" db="EMBL/GenBank/DDBJ databases">
        <title>Microbacterium xanthum sp. nov., isolated from seaweed.</title>
        <authorList>
            <person name="Lee S.D."/>
        </authorList>
    </citation>
    <scope>NUCLEOTIDE SEQUENCE [LARGE SCALE GENOMIC DNA]</scope>
    <source>
        <strain evidence="2 3">KCTC 19124</strain>
    </source>
</reference>
<accession>A0ABU5N334</accession>
<keyword evidence="3" id="KW-1185">Reference proteome</keyword>
<dbReference type="RefSeq" id="WP_194423160.1">
    <property type="nucleotide sequence ID" value="NZ_BAAAPT010000001.1"/>
</dbReference>
<proteinExistence type="predicted"/>
<sequence>MLPRLIGIVCLSGLVVFGTAGATLDAAGEPGGLTVLAPEQVTAGEAATVTVTGAGERVEVTVAGSLGTTTFPRETAGGTVAVEIPAKLTRIAGLTTIFAVSDGEVAVEEVRIVPGEVASVQTIVGARSIVADADDVAMAVALPVDIWGNAVADGTSIDFFRVHPDGESETTPREVDDLLAFTDLFSGTVAGRNAVWSRLADVQSITADLDEVAGPPLPFSLGLAEPEGSSHVADGRALLHVRTGPLADAFGNVLADGTAVDFRWEGPDGSGSARALTIAGQAETWIQSPARPGTVTIAARSKGVEAASTLTVATTAALETFPAQASLQGGILTVHVGPARAEDGALLPDGAVVTVSAGDIEGEGFLEDGEAVLTLAVGDLDPAQVRVDLLGAAVSVAVEQEASS</sequence>
<dbReference type="EMBL" id="JAWJYN010000001">
    <property type="protein sequence ID" value="MDZ8160438.1"/>
    <property type="molecule type" value="Genomic_DNA"/>
</dbReference>
<protein>
    <submittedName>
        <fullName evidence="2">Uncharacterized protein</fullName>
    </submittedName>
</protein>
<name>A0ABU5N334_9MICO</name>
<feature type="signal peptide" evidence="1">
    <location>
        <begin position="1"/>
        <end position="22"/>
    </location>
</feature>
<keyword evidence="1" id="KW-0732">Signal</keyword>
<gene>
    <name evidence="2" type="ORF">R2Q92_01210</name>
</gene>
<comment type="caution">
    <text evidence="2">The sequence shown here is derived from an EMBL/GenBank/DDBJ whole genome shotgun (WGS) entry which is preliminary data.</text>
</comment>
<evidence type="ECO:0000313" key="2">
    <source>
        <dbReference type="EMBL" id="MDZ8160438.1"/>
    </source>
</evidence>
<evidence type="ECO:0000313" key="3">
    <source>
        <dbReference type="Proteomes" id="UP001291912"/>
    </source>
</evidence>